<feature type="compositionally biased region" description="Low complexity" evidence="1">
    <location>
        <begin position="285"/>
        <end position="299"/>
    </location>
</feature>
<reference evidence="2" key="1">
    <citation type="submission" date="2023-10" db="EMBL/GenBank/DDBJ databases">
        <authorList>
            <person name="Chen Y."/>
            <person name="Shah S."/>
            <person name="Dougan E. K."/>
            <person name="Thang M."/>
            <person name="Chan C."/>
        </authorList>
    </citation>
    <scope>NUCLEOTIDE SEQUENCE [LARGE SCALE GENOMIC DNA]</scope>
</reference>
<feature type="region of interest" description="Disordered" evidence="1">
    <location>
        <begin position="281"/>
        <end position="329"/>
    </location>
</feature>
<gene>
    <name evidence="2" type="ORF">PCOR1329_LOCUS5939</name>
</gene>
<organism evidence="2 3">
    <name type="scientific">Prorocentrum cordatum</name>
    <dbReference type="NCBI Taxonomy" id="2364126"/>
    <lineage>
        <taxon>Eukaryota</taxon>
        <taxon>Sar</taxon>
        <taxon>Alveolata</taxon>
        <taxon>Dinophyceae</taxon>
        <taxon>Prorocentrales</taxon>
        <taxon>Prorocentraceae</taxon>
        <taxon>Prorocentrum</taxon>
    </lineage>
</organism>
<sequence length="365" mass="41085">VTNGSASLASDEIASPTSTSRISAATVAAWPRASCTGDPSSPACPLGQRRGPRAAKQQDGSRSNCSRCRSRSNHSRRSSSRRKPSHPSQRCPRRERSKGKAMRELSRLSRKDWTSWTASSGSWLGYTRQRLRSWWSSTSLSRPSCVRSCSRKSRPRSGSSLLVSRSPKSSSRSPSSRRPASSSKRSWRACRRRSSRRMPLWPSPASSCWSSRASGPNWLVRCRRFLQRLLAQVLATTRAVGQCPSWSKSCLLLRLLLTCYRTWPRWWTGCDSIGRLRSRSAKLMPSARPPRLSRSTPRRQQPELTLPWRRMKAMPRRKSPSTRPQPRSCASSCASLVLTFLTLQMHQKRNFVLQSSVSVWPSPSG</sequence>
<comment type="caution">
    <text evidence="2">The sequence shown here is derived from an EMBL/GenBank/DDBJ whole genome shotgun (WGS) entry which is preliminary data.</text>
</comment>
<feature type="compositionally biased region" description="Basic residues" evidence="1">
    <location>
        <begin position="309"/>
        <end position="320"/>
    </location>
</feature>
<evidence type="ECO:0000313" key="3">
    <source>
        <dbReference type="Proteomes" id="UP001189429"/>
    </source>
</evidence>
<evidence type="ECO:0000256" key="1">
    <source>
        <dbReference type="SAM" id="MobiDB-lite"/>
    </source>
</evidence>
<accession>A0ABN9PTU0</accession>
<proteinExistence type="predicted"/>
<feature type="region of interest" description="Disordered" evidence="1">
    <location>
        <begin position="141"/>
        <end position="191"/>
    </location>
</feature>
<feature type="compositionally biased region" description="Low complexity" evidence="1">
    <location>
        <begin position="156"/>
        <end position="184"/>
    </location>
</feature>
<feature type="compositionally biased region" description="Basic and acidic residues" evidence="1">
    <location>
        <begin position="101"/>
        <end position="110"/>
    </location>
</feature>
<protein>
    <submittedName>
        <fullName evidence="2">Uncharacterized protein</fullName>
    </submittedName>
</protein>
<keyword evidence="3" id="KW-1185">Reference proteome</keyword>
<dbReference type="Proteomes" id="UP001189429">
    <property type="component" value="Unassembled WGS sequence"/>
</dbReference>
<name>A0ABN9PTU0_9DINO</name>
<feature type="non-terminal residue" evidence="2">
    <location>
        <position position="365"/>
    </location>
</feature>
<dbReference type="EMBL" id="CAUYUJ010001576">
    <property type="protein sequence ID" value="CAK0796588.1"/>
    <property type="molecule type" value="Genomic_DNA"/>
</dbReference>
<evidence type="ECO:0000313" key="2">
    <source>
        <dbReference type="EMBL" id="CAK0796588.1"/>
    </source>
</evidence>
<feature type="non-terminal residue" evidence="2">
    <location>
        <position position="1"/>
    </location>
</feature>
<feature type="compositionally biased region" description="Basic residues" evidence="1">
    <location>
        <begin position="68"/>
        <end position="100"/>
    </location>
</feature>
<feature type="region of interest" description="Disordered" evidence="1">
    <location>
        <begin position="1"/>
        <end position="110"/>
    </location>
</feature>